<evidence type="ECO:0000313" key="3">
    <source>
        <dbReference type="Proteomes" id="UP000197068"/>
    </source>
</evidence>
<dbReference type="EMBL" id="BDQM01000039">
    <property type="protein sequence ID" value="GAW97630.1"/>
    <property type="molecule type" value="Genomic_DNA"/>
</dbReference>
<comment type="caution">
    <text evidence="2">The sequence shown here is derived from an EMBL/GenBank/DDBJ whole genome shotgun (WGS) entry which is preliminary data.</text>
</comment>
<dbReference type="Proteomes" id="UP000197068">
    <property type="component" value="Unassembled WGS sequence"/>
</dbReference>
<evidence type="ECO:0000313" key="2">
    <source>
        <dbReference type="EMBL" id="GAW97630.1"/>
    </source>
</evidence>
<accession>A0ABQ0MZ46</accession>
<keyword evidence="1" id="KW-0472">Membrane</keyword>
<reference evidence="2 3" key="1">
    <citation type="submission" date="2017-06" db="EMBL/GenBank/DDBJ databases">
        <title>Whole Genome Sequences of Colwellia marinimaniae MTCD1.</title>
        <authorList>
            <person name="Kusumoto H."/>
            <person name="Inoue M."/>
            <person name="Tanikawa K."/>
            <person name="Maeji H."/>
            <person name="Cameron J.H."/>
            <person name="Bartlett D.H."/>
        </authorList>
    </citation>
    <scope>NUCLEOTIDE SEQUENCE [LARGE SCALE GENOMIC DNA]</scope>
    <source>
        <strain evidence="2 3">MTCD1</strain>
    </source>
</reference>
<keyword evidence="3" id="KW-1185">Reference proteome</keyword>
<keyword evidence="1" id="KW-1133">Transmembrane helix</keyword>
<sequence>MKIMIVYLLFSVLALGYGAYQDGYTALTFIIVSFLIISVVTYVGVLLIDRYKAKNIVMNRNKK</sequence>
<evidence type="ECO:0000256" key="1">
    <source>
        <dbReference type="SAM" id="Phobius"/>
    </source>
</evidence>
<feature type="transmembrane region" description="Helical" evidence="1">
    <location>
        <begin position="28"/>
        <end position="48"/>
    </location>
</feature>
<name>A0ABQ0MZ46_9GAMM</name>
<gene>
    <name evidence="2" type="ORF">MTCD1_03268</name>
</gene>
<keyword evidence="1" id="KW-0812">Transmembrane</keyword>
<organism evidence="2 3">
    <name type="scientific">Colwellia marinimaniae</name>
    <dbReference type="NCBI Taxonomy" id="1513592"/>
    <lineage>
        <taxon>Bacteria</taxon>
        <taxon>Pseudomonadati</taxon>
        <taxon>Pseudomonadota</taxon>
        <taxon>Gammaproteobacteria</taxon>
        <taxon>Alteromonadales</taxon>
        <taxon>Colwelliaceae</taxon>
        <taxon>Colwellia</taxon>
    </lineage>
</organism>
<proteinExistence type="predicted"/>
<protein>
    <submittedName>
        <fullName evidence="2">Uncharacterized protein</fullName>
    </submittedName>
</protein>